<name>A0AA92UPB5_9BACT</name>
<comment type="caution">
    <text evidence="1">The sequence shown here is derived from an EMBL/GenBank/DDBJ whole genome shotgun (WGS) entry which is preliminary data.</text>
</comment>
<reference evidence="1 2" key="1">
    <citation type="submission" date="2018-08" db="EMBL/GenBank/DDBJ databases">
        <title>A genome reference for cultivated species of the human gut microbiota.</title>
        <authorList>
            <person name="Zou Y."/>
            <person name="Xue W."/>
            <person name="Luo G."/>
        </authorList>
    </citation>
    <scope>NUCLEOTIDE SEQUENCE [LARGE SCALE GENOMIC DNA]</scope>
    <source>
        <strain evidence="1 2">OF03-3</strain>
    </source>
</reference>
<organism evidence="1 2">
    <name type="scientific">Segatella copri</name>
    <dbReference type="NCBI Taxonomy" id="165179"/>
    <lineage>
        <taxon>Bacteria</taxon>
        <taxon>Pseudomonadati</taxon>
        <taxon>Bacteroidota</taxon>
        <taxon>Bacteroidia</taxon>
        <taxon>Bacteroidales</taxon>
        <taxon>Prevotellaceae</taxon>
        <taxon>Segatella</taxon>
    </lineage>
</organism>
<dbReference type="GO" id="GO:0016301">
    <property type="term" value="F:kinase activity"/>
    <property type="evidence" value="ECO:0007669"/>
    <property type="project" value="UniProtKB-KW"/>
</dbReference>
<sequence>MLIPLALVVAFKECHKLRGESERTRENQDVLLHNGRVEIGRTQSGRPRASVQAITLKTSDLKRSPDSLLAVNRKELKIKNSRIMAAATTSTTTQVDVKAAIRPVPHDTCSRSLSGLYRPPDVSQTVSWSDPWITLRGDIEGDSMQVHIESRDTLQMVVHRVPKKFLFFRYGTKGVRMEVVGQNPHSRLSYPRIIMFKK</sequence>
<protein>
    <submittedName>
        <fullName evidence="1">Histidine kinase</fullName>
    </submittedName>
</protein>
<gene>
    <name evidence="1" type="ORF">DXA63_00305</name>
</gene>
<keyword evidence="1" id="KW-0418">Kinase</keyword>
<evidence type="ECO:0000313" key="1">
    <source>
        <dbReference type="EMBL" id="RGX98605.1"/>
    </source>
</evidence>
<keyword evidence="1" id="KW-0808">Transferase</keyword>
<evidence type="ECO:0000313" key="2">
    <source>
        <dbReference type="Proteomes" id="UP000285604"/>
    </source>
</evidence>
<dbReference type="InterPro" id="IPR046679">
    <property type="entry name" value="DUF6549"/>
</dbReference>
<dbReference type="AlphaFoldDB" id="A0AA92UPB5"/>
<proteinExistence type="predicted"/>
<dbReference type="EMBL" id="QSCI01000001">
    <property type="protein sequence ID" value="RGX98605.1"/>
    <property type="molecule type" value="Genomic_DNA"/>
</dbReference>
<accession>A0AA92UPB5</accession>
<dbReference type="Proteomes" id="UP000285604">
    <property type="component" value="Unassembled WGS sequence"/>
</dbReference>
<dbReference type="Pfam" id="PF20186">
    <property type="entry name" value="DUF6549"/>
    <property type="match status" value="1"/>
</dbReference>